<organism evidence="2 3">
    <name type="scientific">Dermatophagoides pteronyssinus</name>
    <name type="common">European house dust mite</name>
    <dbReference type="NCBI Taxonomy" id="6956"/>
    <lineage>
        <taxon>Eukaryota</taxon>
        <taxon>Metazoa</taxon>
        <taxon>Ecdysozoa</taxon>
        <taxon>Arthropoda</taxon>
        <taxon>Chelicerata</taxon>
        <taxon>Arachnida</taxon>
        <taxon>Acari</taxon>
        <taxon>Acariformes</taxon>
        <taxon>Sarcoptiformes</taxon>
        <taxon>Astigmata</taxon>
        <taxon>Psoroptidia</taxon>
        <taxon>Analgoidea</taxon>
        <taxon>Pyroglyphidae</taxon>
        <taxon>Dermatophagoidinae</taxon>
        <taxon>Dermatophagoides</taxon>
    </lineage>
</organism>
<evidence type="ECO:0000313" key="2">
    <source>
        <dbReference type="EMBL" id="KAH9423049.1"/>
    </source>
</evidence>
<protein>
    <submittedName>
        <fullName evidence="2">Uncharacterized protein</fullName>
    </submittedName>
</protein>
<dbReference type="Proteomes" id="UP000887458">
    <property type="component" value="Unassembled WGS sequence"/>
</dbReference>
<feature type="transmembrane region" description="Helical" evidence="1">
    <location>
        <begin position="27"/>
        <end position="47"/>
    </location>
</feature>
<gene>
    <name evidence="2" type="ORF">DERP_007641</name>
</gene>
<comment type="caution">
    <text evidence="2">The sequence shown here is derived from an EMBL/GenBank/DDBJ whole genome shotgun (WGS) entry which is preliminary data.</text>
</comment>
<proteinExistence type="predicted"/>
<evidence type="ECO:0000256" key="1">
    <source>
        <dbReference type="SAM" id="Phobius"/>
    </source>
</evidence>
<accession>A0ABQ8JKB2</accession>
<reference evidence="2 3" key="1">
    <citation type="journal article" date="2018" name="J. Allergy Clin. Immunol.">
        <title>High-quality assembly of Dermatophagoides pteronyssinus genome and transcriptome reveals a wide range of novel allergens.</title>
        <authorList>
            <person name="Liu X.Y."/>
            <person name="Yang K.Y."/>
            <person name="Wang M.Q."/>
            <person name="Kwok J.S."/>
            <person name="Zeng X."/>
            <person name="Yang Z."/>
            <person name="Xiao X.J."/>
            <person name="Lau C.P."/>
            <person name="Li Y."/>
            <person name="Huang Z.M."/>
            <person name="Ba J.G."/>
            <person name="Yim A.K."/>
            <person name="Ouyang C.Y."/>
            <person name="Ngai S.M."/>
            <person name="Chan T.F."/>
            <person name="Leung E.L."/>
            <person name="Liu L."/>
            <person name="Liu Z.G."/>
            <person name="Tsui S.K."/>
        </authorList>
    </citation>
    <scope>NUCLEOTIDE SEQUENCE [LARGE SCALE GENOMIC DNA]</scope>
    <source>
        <strain evidence="2">Derp</strain>
    </source>
</reference>
<keyword evidence="1" id="KW-0472">Membrane</keyword>
<keyword evidence="1" id="KW-0812">Transmembrane</keyword>
<reference evidence="2 3" key="2">
    <citation type="journal article" date="2022" name="Mol. Biol. Evol.">
        <title>Comparative Genomics Reveals Insights into the Divergent Evolution of Astigmatic Mites and Household Pest Adaptations.</title>
        <authorList>
            <person name="Xiong Q."/>
            <person name="Wan A.T."/>
            <person name="Liu X."/>
            <person name="Fung C.S."/>
            <person name="Xiao X."/>
            <person name="Malainual N."/>
            <person name="Hou J."/>
            <person name="Wang L."/>
            <person name="Wang M."/>
            <person name="Yang K.Y."/>
            <person name="Cui Y."/>
            <person name="Leung E.L."/>
            <person name="Nong W."/>
            <person name="Shin S.K."/>
            <person name="Au S.W."/>
            <person name="Jeong K.Y."/>
            <person name="Chew F.T."/>
            <person name="Hui J.H."/>
            <person name="Leung T.F."/>
            <person name="Tungtrongchitr A."/>
            <person name="Zhong N."/>
            <person name="Liu Z."/>
            <person name="Tsui S.K."/>
        </authorList>
    </citation>
    <scope>NUCLEOTIDE SEQUENCE [LARGE SCALE GENOMIC DNA]</scope>
    <source>
        <strain evidence="2">Derp</strain>
    </source>
</reference>
<dbReference type="EMBL" id="NJHN03000034">
    <property type="protein sequence ID" value="KAH9423049.1"/>
    <property type="molecule type" value="Genomic_DNA"/>
</dbReference>
<keyword evidence="1" id="KW-1133">Transmembrane helix</keyword>
<keyword evidence="3" id="KW-1185">Reference proteome</keyword>
<evidence type="ECO:0000313" key="3">
    <source>
        <dbReference type="Proteomes" id="UP000887458"/>
    </source>
</evidence>
<name>A0ABQ8JKB2_DERPT</name>
<sequence length="63" mass="7457">MKYSKEYDKLEKNKVQDQNNNNNKIKLFVPVCLIFIVYNCDAFVVTNRMNNDHIKLRSTSSTK</sequence>